<dbReference type="Proteomes" id="UP000515154">
    <property type="component" value="Unplaced"/>
</dbReference>
<sequence length="124" mass="14794">MINPFLSKPDEEKENIQEELITLRFNPELKLYYEDSKTSVIFWQNIEVKEIYPKFWNEVAQLLLYFPTSYCVECGFSILHRIVNKERNRLDMFIRGDIRSKITQIEPDIESLVKKHQSQGVPLV</sequence>
<dbReference type="AlphaFoldDB" id="A0A6P7U7Z1"/>
<dbReference type="PANTHER" id="PTHR45913:SF22">
    <property type="entry name" value="SCAN BOX DOMAIN-CONTAINING PROTEIN"/>
    <property type="match status" value="1"/>
</dbReference>
<evidence type="ECO:0000313" key="1">
    <source>
        <dbReference type="Proteomes" id="UP000515154"/>
    </source>
</evidence>
<evidence type="ECO:0000313" key="2">
    <source>
        <dbReference type="RefSeq" id="XP_029657507.1"/>
    </source>
</evidence>
<proteinExistence type="predicted"/>
<dbReference type="RefSeq" id="XP_029657507.1">
    <property type="nucleotide sequence ID" value="XM_029801647.1"/>
</dbReference>
<name>A0A6P7U7Z1_9MOLL</name>
<organism evidence="1 2">
    <name type="scientific">Octopus sinensis</name>
    <name type="common">East Asian common octopus</name>
    <dbReference type="NCBI Taxonomy" id="2607531"/>
    <lineage>
        <taxon>Eukaryota</taxon>
        <taxon>Metazoa</taxon>
        <taxon>Spiralia</taxon>
        <taxon>Lophotrochozoa</taxon>
        <taxon>Mollusca</taxon>
        <taxon>Cephalopoda</taxon>
        <taxon>Coleoidea</taxon>
        <taxon>Octopodiformes</taxon>
        <taxon>Octopoda</taxon>
        <taxon>Incirrata</taxon>
        <taxon>Octopodidae</taxon>
        <taxon>Octopus</taxon>
    </lineage>
</organism>
<dbReference type="KEGG" id="osn:115231676"/>
<gene>
    <name evidence="2" type="primary">LOC115231676</name>
</gene>
<protein>
    <submittedName>
        <fullName evidence="2">Protein FAM200A-like</fullName>
    </submittedName>
</protein>
<reference evidence="2" key="1">
    <citation type="submission" date="2025-08" db="UniProtKB">
        <authorList>
            <consortium name="RefSeq"/>
        </authorList>
    </citation>
    <scope>IDENTIFICATION</scope>
</reference>
<keyword evidence="1" id="KW-1185">Reference proteome</keyword>
<accession>A0A6P7U7Z1</accession>
<dbReference type="PANTHER" id="PTHR45913">
    <property type="entry name" value="EPM2A-INTERACTING PROTEIN 1"/>
    <property type="match status" value="1"/>
</dbReference>